<evidence type="ECO:0000256" key="11">
    <source>
        <dbReference type="PROSITE-ProRule" id="PRU00524"/>
    </source>
</evidence>
<dbReference type="NCBIfam" id="TIGR00187">
    <property type="entry name" value="ribE"/>
    <property type="match status" value="1"/>
</dbReference>
<dbReference type="CDD" id="cd00402">
    <property type="entry name" value="Riboflavin_synthase_like"/>
    <property type="match status" value="1"/>
</dbReference>
<dbReference type="EC" id="2.5.1.9" evidence="5 10"/>
<dbReference type="Gene3D" id="2.40.30.20">
    <property type="match status" value="2"/>
</dbReference>
<comment type="caution">
    <text evidence="13">The sequence shown here is derived from an EMBL/GenBank/DDBJ whole genome shotgun (WGS) entry which is preliminary data.</text>
</comment>
<evidence type="ECO:0000313" key="13">
    <source>
        <dbReference type="EMBL" id="GHE36948.1"/>
    </source>
</evidence>
<evidence type="ECO:0000256" key="6">
    <source>
        <dbReference type="ARBA" id="ARBA00013950"/>
    </source>
</evidence>
<dbReference type="InterPro" id="IPR017938">
    <property type="entry name" value="Riboflavin_synthase-like_b-brl"/>
</dbReference>
<dbReference type="GO" id="GO:0009231">
    <property type="term" value="P:riboflavin biosynthetic process"/>
    <property type="evidence" value="ECO:0007669"/>
    <property type="project" value="UniProtKB-KW"/>
</dbReference>
<dbReference type="NCBIfam" id="NF009566">
    <property type="entry name" value="PRK13020.1"/>
    <property type="match status" value="1"/>
</dbReference>
<name>A0A918Z4J1_9ACTN</name>
<reference evidence="13" key="1">
    <citation type="journal article" date="2014" name="Int. J. Syst. Evol. Microbiol.">
        <title>Complete genome sequence of Corynebacterium casei LMG S-19264T (=DSM 44701T), isolated from a smear-ripened cheese.</title>
        <authorList>
            <consortium name="US DOE Joint Genome Institute (JGI-PGF)"/>
            <person name="Walter F."/>
            <person name="Albersmeier A."/>
            <person name="Kalinowski J."/>
            <person name="Ruckert C."/>
        </authorList>
    </citation>
    <scope>NUCLEOTIDE SEQUENCE</scope>
    <source>
        <strain evidence="13">CGMCC 4.7403</strain>
    </source>
</reference>
<dbReference type="AlphaFoldDB" id="A0A918Z4J1"/>
<dbReference type="GO" id="GO:0004746">
    <property type="term" value="F:riboflavin synthase activity"/>
    <property type="evidence" value="ECO:0007669"/>
    <property type="project" value="UniProtKB-UniRule"/>
</dbReference>
<evidence type="ECO:0000256" key="1">
    <source>
        <dbReference type="ARBA" id="ARBA00000968"/>
    </source>
</evidence>
<feature type="repeat" description="Lumazine-binding" evidence="11">
    <location>
        <begin position="97"/>
        <end position="193"/>
    </location>
</feature>
<sequence length="206" mass="21845">MFTGIIEELGEVTAVENLGDSSRFCLRGPVVTQGARHGDSIAVNGVCLTVVEHEDDWFTADVMAETLERSSLGALTVGSCVNLERPMAVGERLGGHIVQGHVDGTGRVIERKPSENWEIVKVSLPADLTRYVVEKGSITVDGISLTVVDAGPDYFTVSLIPTTLYLTTLGRKQPGDPVNLEVDVIAKYVERLLGTQGAAGAPGAAK</sequence>
<dbReference type="FunFam" id="2.40.30.20:FF:000003">
    <property type="entry name" value="Riboflavin synthase, alpha subunit"/>
    <property type="match status" value="1"/>
</dbReference>
<dbReference type="PROSITE" id="PS51177">
    <property type="entry name" value="LUMAZINE_BIND"/>
    <property type="match status" value="2"/>
</dbReference>
<comment type="catalytic activity">
    <reaction evidence="1">
        <text>2 6,7-dimethyl-8-(1-D-ribityl)lumazine + H(+) = 5-amino-6-(D-ribitylamino)uracil + riboflavin</text>
        <dbReference type="Rhea" id="RHEA:20772"/>
        <dbReference type="ChEBI" id="CHEBI:15378"/>
        <dbReference type="ChEBI" id="CHEBI:15934"/>
        <dbReference type="ChEBI" id="CHEBI:57986"/>
        <dbReference type="ChEBI" id="CHEBI:58201"/>
        <dbReference type="EC" id="2.5.1.9"/>
    </reaction>
</comment>
<dbReference type="PANTHER" id="PTHR21098:SF12">
    <property type="entry name" value="RIBOFLAVIN SYNTHASE"/>
    <property type="match status" value="1"/>
</dbReference>
<evidence type="ECO:0000256" key="3">
    <source>
        <dbReference type="ARBA" id="ARBA00004887"/>
    </source>
</evidence>
<dbReference type="PANTHER" id="PTHR21098">
    <property type="entry name" value="RIBOFLAVIN SYNTHASE ALPHA CHAIN"/>
    <property type="match status" value="1"/>
</dbReference>
<dbReference type="RefSeq" id="WP_189785152.1">
    <property type="nucleotide sequence ID" value="NZ_BNAT01000021.1"/>
</dbReference>
<gene>
    <name evidence="13" type="ORF">GCM10017771_55160</name>
</gene>
<protein>
    <recommendedName>
        <fullName evidence="6 10">Riboflavin synthase</fullName>
        <ecNumber evidence="5 10">2.5.1.9</ecNumber>
    </recommendedName>
</protein>
<dbReference type="SUPFAM" id="SSF63380">
    <property type="entry name" value="Riboflavin synthase domain-like"/>
    <property type="match status" value="2"/>
</dbReference>
<evidence type="ECO:0000256" key="2">
    <source>
        <dbReference type="ARBA" id="ARBA00002803"/>
    </source>
</evidence>
<reference evidence="13" key="2">
    <citation type="submission" date="2020-09" db="EMBL/GenBank/DDBJ databases">
        <authorList>
            <person name="Sun Q."/>
            <person name="Zhou Y."/>
        </authorList>
    </citation>
    <scope>NUCLEOTIDE SEQUENCE</scope>
    <source>
        <strain evidence="13">CGMCC 4.7403</strain>
    </source>
</reference>
<organism evidence="13 14">
    <name type="scientific">Streptomyces capitiformicae</name>
    <dbReference type="NCBI Taxonomy" id="2014920"/>
    <lineage>
        <taxon>Bacteria</taxon>
        <taxon>Bacillati</taxon>
        <taxon>Actinomycetota</taxon>
        <taxon>Actinomycetes</taxon>
        <taxon>Kitasatosporales</taxon>
        <taxon>Streptomycetaceae</taxon>
        <taxon>Streptomyces</taxon>
    </lineage>
</organism>
<keyword evidence="8" id="KW-0808">Transferase</keyword>
<dbReference type="Pfam" id="PF00677">
    <property type="entry name" value="Lum_binding"/>
    <property type="match status" value="2"/>
</dbReference>
<evidence type="ECO:0000256" key="7">
    <source>
        <dbReference type="ARBA" id="ARBA00022619"/>
    </source>
</evidence>
<proteinExistence type="predicted"/>
<feature type="domain" description="Lumazine-binding" evidence="12">
    <location>
        <begin position="1"/>
        <end position="96"/>
    </location>
</feature>
<dbReference type="InterPro" id="IPR026017">
    <property type="entry name" value="Lumazine-bd_dom"/>
</dbReference>
<accession>A0A918Z4J1</accession>
<evidence type="ECO:0000256" key="5">
    <source>
        <dbReference type="ARBA" id="ARBA00012827"/>
    </source>
</evidence>
<feature type="domain" description="Lumazine-binding" evidence="12">
    <location>
        <begin position="97"/>
        <end position="193"/>
    </location>
</feature>
<dbReference type="EMBL" id="BNAT01000021">
    <property type="protein sequence ID" value="GHE36948.1"/>
    <property type="molecule type" value="Genomic_DNA"/>
</dbReference>
<dbReference type="FunFam" id="2.40.30.20:FF:000004">
    <property type="entry name" value="Riboflavin synthase, alpha subunit"/>
    <property type="match status" value="1"/>
</dbReference>
<comment type="subunit">
    <text evidence="4">Homotrimer.</text>
</comment>
<evidence type="ECO:0000313" key="14">
    <source>
        <dbReference type="Proteomes" id="UP000603227"/>
    </source>
</evidence>
<comment type="pathway">
    <text evidence="3">Cofactor biosynthesis; riboflavin biosynthesis; riboflavin from 2-hydroxy-3-oxobutyl phosphate and 5-amino-6-(D-ribitylamino)uracil: step 2/2.</text>
</comment>
<keyword evidence="14" id="KW-1185">Reference proteome</keyword>
<keyword evidence="7" id="KW-0686">Riboflavin biosynthesis</keyword>
<dbReference type="InterPro" id="IPR023366">
    <property type="entry name" value="ATP_synth_asu-like_sf"/>
</dbReference>
<evidence type="ECO:0000256" key="8">
    <source>
        <dbReference type="ARBA" id="ARBA00022679"/>
    </source>
</evidence>
<dbReference type="InterPro" id="IPR001783">
    <property type="entry name" value="Lumazine-bd"/>
</dbReference>
<feature type="repeat" description="Lumazine-binding" evidence="11">
    <location>
        <begin position="1"/>
        <end position="96"/>
    </location>
</feature>
<comment type="function">
    <text evidence="2">Catalyzes the dismutation of two molecules of 6,7-dimethyl-8-ribityllumazine, resulting in the formation of riboflavin and 5-amino-6-(D-ribitylamino)uracil.</text>
</comment>
<evidence type="ECO:0000256" key="10">
    <source>
        <dbReference type="NCBIfam" id="TIGR00187"/>
    </source>
</evidence>
<evidence type="ECO:0000256" key="4">
    <source>
        <dbReference type="ARBA" id="ARBA00011233"/>
    </source>
</evidence>
<evidence type="ECO:0000256" key="9">
    <source>
        <dbReference type="ARBA" id="ARBA00022737"/>
    </source>
</evidence>
<dbReference type="Proteomes" id="UP000603227">
    <property type="component" value="Unassembled WGS sequence"/>
</dbReference>
<dbReference type="NCBIfam" id="NF006767">
    <property type="entry name" value="PRK09289.1"/>
    <property type="match status" value="1"/>
</dbReference>
<evidence type="ECO:0000259" key="12">
    <source>
        <dbReference type="PROSITE" id="PS51177"/>
    </source>
</evidence>
<keyword evidence="9" id="KW-0677">Repeat</keyword>
<dbReference type="PIRSF" id="PIRSF000498">
    <property type="entry name" value="Riboflavin_syn_A"/>
    <property type="match status" value="1"/>
</dbReference>